<keyword evidence="2" id="KW-1185">Reference proteome</keyword>
<protein>
    <submittedName>
        <fullName evidence="1">Uncharacterized protein</fullName>
    </submittedName>
</protein>
<evidence type="ECO:0000313" key="1">
    <source>
        <dbReference type="EMBL" id="MDT9591603.1"/>
    </source>
</evidence>
<proteinExistence type="predicted"/>
<evidence type="ECO:0000313" key="2">
    <source>
        <dbReference type="Proteomes" id="UP001268542"/>
    </source>
</evidence>
<sequence length="266" mass="29742">MSAALAQEMGDNGPWVRHVRRAWRMCGTAATDDVRTPPKPRTHSPDDWDAFGRAISYAAAPLHLLVYGLGWSRPDLGLAAWHANGFASGEPVLDVVARWWRPSDVEDILMWAPTEGSYAFQTIDAQVRDELGLTATPFPGPLRDSELWQRRRTAPIASTTWQTGGYEMHLPPHLRTPLEEHFDDGSQQTVDFRPGTVWAYGPGRCVLVVDNYGGWYRKLFTAAPDAPVDVSVRTTGWMGTYEKSPTTKLMHRTSEEVHLWGHPPVA</sequence>
<dbReference type="RefSeq" id="WP_315730563.1">
    <property type="nucleotide sequence ID" value="NZ_JAVYII010000001.1"/>
</dbReference>
<comment type="caution">
    <text evidence="1">The sequence shown here is derived from an EMBL/GenBank/DDBJ whole genome shotgun (WGS) entry which is preliminary data.</text>
</comment>
<dbReference type="EMBL" id="JAVYII010000001">
    <property type="protein sequence ID" value="MDT9591603.1"/>
    <property type="molecule type" value="Genomic_DNA"/>
</dbReference>
<organism evidence="1 2">
    <name type="scientific">Nocardioides imazamoxiresistens</name>
    <dbReference type="NCBI Taxonomy" id="3231893"/>
    <lineage>
        <taxon>Bacteria</taxon>
        <taxon>Bacillati</taxon>
        <taxon>Actinomycetota</taxon>
        <taxon>Actinomycetes</taxon>
        <taxon>Propionibacteriales</taxon>
        <taxon>Nocardioidaceae</taxon>
        <taxon>Nocardioides</taxon>
    </lineage>
</organism>
<name>A0ABU3PQV2_9ACTN</name>
<accession>A0ABU3PQV2</accession>
<dbReference type="Proteomes" id="UP001268542">
    <property type="component" value="Unassembled WGS sequence"/>
</dbReference>
<reference evidence="1 2" key="1">
    <citation type="submission" date="2023-08" db="EMBL/GenBank/DDBJ databases">
        <title>Nocardioides seae sp. nov., a bacterium isolated from a soil.</title>
        <authorList>
            <person name="Wang X."/>
        </authorList>
    </citation>
    <scope>NUCLEOTIDE SEQUENCE [LARGE SCALE GENOMIC DNA]</scope>
    <source>
        <strain evidence="1 2">YZH12</strain>
    </source>
</reference>
<gene>
    <name evidence="1" type="ORF">RDV89_00895</name>
</gene>